<dbReference type="SUPFAM" id="SSF47823">
    <property type="entry name" value="lambda integrase-like, N-terminal domain"/>
    <property type="match status" value="1"/>
</dbReference>
<keyword evidence="5" id="KW-1185">Reference proteome</keyword>
<gene>
    <name evidence="4" type="ORF">CR105_11760</name>
</gene>
<comment type="caution">
    <text evidence="4">The sequence shown here is derived from an EMBL/GenBank/DDBJ whole genome shotgun (WGS) entry which is preliminary data.</text>
</comment>
<dbReference type="OrthoDB" id="8630841at2"/>
<sequence length="275" mass="30212">MRHFRQHGGSVPATPEFVAEYLASFAGVLAVATLQHRLIAIHRAHTDLGLESPTMNRMVRLTFLGIKRTFTVKQRRVKALVKDDLLELMVHIDKSKPMRRARDSAVILCGFAAALRRSEIVALRVEDIIAYPNGIELQIRRSKTDQEGAGRAVFIPFARGARCPVKALRHWLALSGITEGPLFRQISRHDQIVGYKALVPKSVALIIKAAVRTMSGDEAAKQVAGHSLRAGFCTEAAEAGVPTFLIAGQTGHKNGSTSLSRYIRPASQRKIPTLL</sequence>
<dbReference type="Pfam" id="PF00589">
    <property type="entry name" value="Phage_integrase"/>
    <property type="match status" value="1"/>
</dbReference>
<dbReference type="InterPro" id="IPR010998">
    <property type="entry name" value="Integrase_recombinase_N"/>
</dbReference>
<dbReference type="GO" id="GO:0015074">
    <property type="term" value="P:DNA integration"/>
    <property type="evidence" value="ECO:0007669"/>
    <property type="project" value="InterPro"/>
</dbReference>
<dbReference type="CDD" id="cd00799">
    <property type="entry name" value="INT_Cre_C"/>
    <property type="match status" value="1"/>
</dbReference>
<dbReference type="GO" id="GO:0006310">
    <property type="term" value="P:DNA recombination"/>
    <property type="evidence" value="ECO:0007669"/>
    <property type="project" value="UniProtKB-KW"/>
</dbReference>
<dbReference type="InterPro" id="IPR013762">
    <property type="entry name" value="Integrase-like_cat_sf"/>
</dbReference>
<keyword evidence="1" id="KW-0238">DNA-binding</keyword>
<dbReference type="Gene3D" id="1.10.150.130">
    <property type="match status" value="1"/>
</dbReference>
<evidence type="ECO:0000256" key="1">
    <source>
        <dbReference type="ARBA" id="ARBA00023125"/>
    </source>
</evidence>
<keyword evidence="2" id="KW-0233">DNA recombination</keyword>
<organism evidence="4 5">
    <name type="scientific">Massilia eurypsychrophila</name>
    <dbReference type="NCBI Taxonomy" id="1485217"/>
    <lineage>
        <taxon>Bacteria</taxon>
        <taxon>Pseudomonadati</taxon>
        <taxon>Pseudomonadota</taxon>
        <taxon>Betaproteobacteria</taxon>
        <taxon>Burkholderiales</taxon>
        <taxon>Oxalobacteraceae</taxon>
        <taxon>Telluria group</taxon>
        <taxon>Massilia</taxon>
    </lineage>
</organism>
<name>A0A2G8TEW4_9BURK</name>
<evidence type="ECO:0000259" key="3">
    <source>
        <dbReference type="PROSITE" id="PS51898"/>
    </source>
</evidence>
<dbReference type="SUPFAM" id="SSF56349">
    <property type="entry name" value="DNA breaking-rejoining enzymes"/>
    <property type="match status" value="1"/>
</dbReference>
<proteinExistence type="predicted"/>
<evidence type="ECO:0000256" key="2">
    <source>
        <dbReference type="ARBA" id="ARBA00023172"/>
    </source>
</evidence>
<dbReference type="InterPro" id="IPR002104">
    <property type="entry name" value="Integrase_catalytic"/>
</dbReference>
<evidence type="ECO:0000313" key="4">
    <source>
        <dbReference type="EMBL" id="PIL44595.1"/>
    </source>
</evidence>
<dbReference type="AlphaFoldDB" id="A0A2G8TEW4"/>
<dbReference type="EMBL" id="PDOC01000006">
    <property type="protein sequence ID" value="PIL44595.1"/>
    <property type="molecule type" value="Genomic_DNA"/>
</dbReference>
<feature type="domain" description="Tyr recombinase" evidence="3">
    <location>
        <begin position="75"/>
        <end position="275"/>
    </location>
</feature>
<dbReference type="PROSITE" id="PS51898">
    <property type="entry name" value="TYR_RECOMBINASE"/>
    <property type="match status" value="1"/>
</dbReference>
<accession>A0A2G8TEW4</accession>
<dbReference type="PANTHER" id="PTHR34605">
    <property type="entry name" value="PHAGE_INTEGRASE DOMAIN-CONTAINING PROTEIN"/>
    <property type="match status" value="1"/>
</dbReference>
<reference evidence="4 5" key="1">
    <citation type="submission" date="2017-10" db="EMBL/GenBank/DDBJ databases">
        <title>Massilia psychrophilum sp. nov., a novel purple-pigmented bacterium isolated from Tianshan glacier, Xinjiang Municipality, China.</title>
        <authorList>
            <person name="Wang H."/>
        </authorList>
    </citation>
    <scope>NUCLEOTIDE SEQUENCE [LARGE SCALE GENOMIC DNA]</scope>
    <source>
        <strain evidence="4 5">JCM 30074</strain>
    </source>
</reference>
<dbReference type="InterPro" id="IPR052925">
    <property type="entry name" value="Phage_Integrase-like_Recomb"/>
</dbReference>
<dbReference type="Proteomes" id="UP000230390">
    <property type="component" value="Unassembled WGS sequence"/>
</dbReference>
<dbReference type="InterPro" id="IPR011010">
    <property type="entry name" value="DNA_brk_join_enz"/>
</dbReference>
<protein>
    <submittedName>
        <fullName evidence="4">Integrase</fullName>
    </submittedName>
</protein>
<dbReference type="PANTHER" id="PTHR34605:SF4">
    <property type="entry name" value="DNA ADENINE METHYLTRANSFERASE"/>
    <property type="match status" value="1"/>
</dbReference>
<dbReference type="GO" id="GO:0003677">
    <property type="term" value="F:DNA binding"/>
    <property type="evidence" value="ECO:0007669"/>
    <property type="project" value="UniProtKB-KW"/>
</dbReference>
<dbReference type="Gene3D" id="1.10.443.10">
    <property type="entry name" value="Intergrase catalytic core"/>
    <property type="match status" value="1"/>
</dbReference>
<evidence type="ECO:0000313" key="5">
    <source>
        <dbReference type="Proteomes" id="UP000230390"/>
    </source>
</evidence>